<name>A0A9X2CYR9_9GAMM</name>
<protein>
    <submittedName>
        <fullName evidence="2">Uncharacterized protein</fullName>
    </submittedName>
</protein>
<sequence length="280" mass="31395">MKANAVKNKADLQDILAENLFISESGYAYDINQIAEFISGEWAFFDYQNAEEIAGTFRDYKNKECTIDNNYEGKHLALNLFSEKDITSLLTHKIIRDAFENSPIYGGLQNYADGVNELTLDLLDRVVSASQILEDSLVSADQNKLTAVLHDPLAELRQHLDKLKKSERKVFLFLTDKKGPISSYSKASGRNCDFLTDIGNLLNGGCGAGFNRHVANLYNALKSYKLYQNALRSKPTNSEKTQHLSPGREESSPLVNSSMWKTKKDDGEEFKQSSSFEPKG</sequence>
<gene>
    <name evidence="2" type="ORF">LOX96_02325</name>
</gene>
<dbReference type="Proteomes" id="UP001139721">
    <property type="component" value="Unassembled WGS sequence"/>
</dbReference>
<comment type="caution">
    <text evidence="2">The sequence shown here is derived from an EMBL/GenBank/DDBJ whole genome shotgun (WGS) entry which is preliminary data.</text>
</comment>
<feature type="compositionally biased region" description="Basic and acidic residues" evidence="1">
    <location>
        <begin position="262"/>
        <end position="271"/>
    </location>
</feature>
<keyword evidence="3" id="KW-1185">Reference proteome</keyword>
<organism evidence="2 3">
    <name type="scientific">Legionella maioricensis</name>
    <dbReference type="NCBI Taxonomy" id="2896528"/>
    <lineage>
        <taxon>Bacteria</taxon>
        <taxon>Pseudomonadati</taxon>
        <taxon>Pseudomonadota</taxon>
        <taxon>Gammaproteobacteria</taxon>
        <taxon>Legionellales</taxon>
        <taxon>Legionellaceae</taxon>
        <taxon>Legionella</taxon>
    </lineage>
</organism>
<reference evidence="2" key="1">
    <citation type="submission" date="2021-11" db="EMBL/GenBank/DDBJ databases">
        <title>Legionella maioricencis sp. nov., a new species isolated from hot water samples in Mallorca.</title>
        <authorList>
            <person name="Crespi S."/>
            <person name="Drasar V."/>
            <person name="Salva-Serra F."/>
            <person name="Jaen-Luchoro D."/>
            <person name="Pineiro-Iglesias B."/>
            <person name="Aliaga F."/>
            <person name="Fernandez-Juarez V."/>
            <person name="Coll G."/>
            <person name="Moore E.R.B."/>
            <person name="Bennasar-Figueras A."/>
        </authorList>
    </citation>
    <scope>NUCLEOTIDE SEQUENCE</scope>
    <source>
        <strain evidence="2">HCPI-6</strain>
    </source>
</reference>
<dbReference type="AlphaFoldDB" id="A0A9X2CYR9"/>
<dbReference type="EMBL" id="JAJKBJ010000002">
    <property type="protein sequence ID" value="MCL9682920.1"/>
    <property type="molecule type" value="Genomic_DNA"/>
</dbReference>
<feature type="region of interest" description="Disordered" evidence="1">
    <location>
        <begin position="233"/>
        <end position="280"/>
    </location>
</feature>
<accession>A0A9X2CYR9</accession>
<evidence type="ECO:0000313" key="2">
    <source>
        <dbReference type="EMBL" id="MCL9682920.1"/>
    </source>
</evidence>
<feature type="compositionally biased region" description="Basic and acidic residues" evidence="1">
    <location>
        <begin position="240"/>
        <end position="251"/>
    </location>
</feature>
<evidence type="ECO:0000256" key="1">
    <source>
        <dbReference type="SAM" id="MobiDB-lite"/>
    </source>
</evidence>
<proteinExistence type="predicted"/>
<evidence type="ECO:0000313" key="3">
    <source>
        <dbReference type="Proteomes" id="UP001139721"/>
    </source>
</evidence>
<dbReference type="RefSeq" id="WP_250424577.1">
    <property type="nucleotide sequence ID" value="NZ_JAJKBJ010000002.1"/>
</dbReference>